<reference evidence="2 3" key="1">
    <citation type="submission" date="2015-12" db="EMBL/GenBank/DDBJ databases">
        <title>Draft genome sequence of Moniliophthora roreri, the causal agent of frosty pod rot of cacao.</title>
        <authorList>
            <person name="Aime M.C."/>
            <person name="Diaz-Valderrama J.R."/>
            <person name="Kijpornyongpan T."/>
            <person name="Phillips-Mora W."/>
        </authorList>
    </citation>
    <scope>NUCLEOTIDE SEQUENCE [LARGE SCALE GENOMIC DNA]</scope>
    <source>
        <strain evidence="2 3">MCA 2952</strain>
    </source>
</reference>
<feature type="compositionally biased region" description="Basic and acidic residues" evidence="1">
    <location>
        <begin position="23"/>
        <end position="32"/>
    </location>
</feature>
<dbReference type="AlphaFoldDB" id="A0A0W0FW60"/>
<evidence type="ECO:0000313" key="2">
    <source>
        <dbReference type="EMBL" id="KTB40605.1"/>
    </source>
</evidence>
<dbReference type="EMBL" id="LATX01001566">
    <property type="protein sequence ID" value="KTB40605.1"/>
    <property type="molecule type" value="Genomic_DNA"/>
</dbReference>
<comment type="caution">
    <text evidence="2">The sequence shown here is derived from an EMBL/GenBank/DDBJ whole genome shotgun (WGS) entry which is preliminary data.</text>
</comment>
<feature type="compositionally biased region" description="Acidic residues" evidence="1">
    <location>
        <begin position="154"/>
        <end position="166"/>
    </location>
</feature>
<feature type="region of interest" description="Disordered" evidence="1">
    <location>
        <begin position="1"/>
        <end position="33"/>
    </location>
</feature>
<name>A0A0W0FW60_MONRR</name>
<feature type="region of interest" description="Disordered" evidence="1">
    <location>
        <begin position="60"/>
        <end position="175"/>
    </location>
</feature>
<feature type="compositionally biased region" description="Basic and acidic residues" evidence="1">
    <location>
        <begin position="79"/>
        <end position="99"/>
    </location>
</feature>
<evidence type="ECO:0000313" key="3">
    <source>
        <dbReference type="Proteomes" id="UP000054988"/>
    </source>
</evidence>
<feature type="region of interest" description="Disordered" evidence="1">
    <location>
        <begin position="253"/>
        <end position="276"/>
    </location>
</feature>
<sequence length="316" mass="35452">MNPSLILRISVPMNPPSSTNSNEPREDSEERLSSLAGNAFSRQDRDYVLHPLPVTPIPLTLQPSSPIHRTNSSTPLSQRIHEPLIAREESPTQLNEHDYSPPPPHVQHLPQCSNQELNDPLPPPLLNINNDSARITSSTLPMSRSTQDRRSVWDDEDIDEEPEELLPENRSRNPTPRIMERTEEVFKRLCALCAEWRNTAPLTAGSIVARSAPNVHLDIYLVTATTDEGLEELRSVTIPSVIRLLTTILQTTSPGMMRSTETENPEQPEPPAPRPAFVVDIGEEEGPRCFYRVNSPVFIGEWLHMGQPISNVDVRT</sequence>
<protein>
    <submittedName>
        <fullName evidence="2">Uncharacterized protein</fullName>
    </submittedName>
</protein>
<feature type="compositionally biased region" description="Polar residues" evidence="1">
    <location>
        <begin position="132"/>
        <end position="145"/>
    </location>
</feature>
<dbReference type="Proteomes" id="UP000054988">
    <property type="component" value="Unassembled WGS sequence"/>
</dbReference>
<organism evidence="2 3">
    <name type="scientific">Moniliophthora roreri</name>
    <name type="common">Frosty pod rot fungus</name>
    <name type="synonym">Monilia roreri</name>
    <dbReference type="NCBI Taxonomy" id="221103"/>
    <lineage>
        <taxon>Eukaryota</taxon>
        <taxon>Fungi</taxon>
        <taxon>Dikarya</taxon>
        <taxon>Basidiomycota</taxon>
        <taxon>Agaricomycotina</taxon>
        <taxon>Agaricomycetes</taxon>
        <taxon>Agaricomycetidae</taxon>
        <taxon>Agaricales</taxon>
        <taxon>Marasmiineae</taxon>
        <taxon>Marasmiaceae</taxon>
        <taxon>Moniliophthora</taxon>
    </lineage>
</organism>
<evidence type="ECO:0000256" key="1">
    <source>
        <dbReference type="SAM" id="MobiDB-lite"/>
    </source>
</evidence>
<accession>A0A0W0FW60</accession>
<feature type="compositionally biased region" description="Polar residues" evidence="1">
    <location>
        <begin position="61"/>
        <end position="77"/>
    </location>
</feature>
<gene>
    <name evidence="2" type="ORF">WG66_6821</name>
</gene>
<proteinExistence type="predicted"/>